<evidence type="ECO:0000256" key="2">
    <source>
        <dbReference type="ARBA" id="ARBA00022908"/>
    </source>
</evidence>
<keyword evidence="4" id="KW-0233">DNA recombination</keyword>
<sequence length="401" mass="44628">MRALQNVAKRSAPMTLTVDFTKPARLLKAAPGMYRHIDTKFAGLYLNVGKTKSTWYVKRRVDGTTKSIKVGDFPALSAPEAMAKGDTKAEVASSNIQTVREGWTFWCDTSQAQGGMSDDHRARMTRQLEMHAGDILDRNVADVTSADVQAVLNRLMSDGKKATARAVRIGIGNAFNFAPVTNPVGQKKTRVAKSGETEAQWAIVARKHGLEADDWSTIWAAIMTRREQNIIVGTALAVMFLTGIRSENVRSLSWDQVDLQNKTIHLTKMKNRLARTLPVMDTVIDLLKAIRQNGSEWVFPANSATGYITDPQGTFAEVEGERERVFLPHDGRRHFMQASAEAFLPDYVAHFLRGDKKAGAGSDMLMKYLKRMGNRRAVEDIEKVYFDRIKVVPALSLEPES</sequence>
<dbReference type="PANTHER" id="PTHR30629">
    <property type="entry name" value="PROPHAGE INTEGRASE"/>
    <property type="match status" value="1"/>
</dbReference>
<dbReference type="InterPro" id="IPR013762">
    <property type="entry name" value="Integrase-like_cat_sf"/>
</dbReference>
<evidence type="ECO:0000313" key="6">
    <source>
        <dbReference type="EMBL" id="PVE47168.1"/>
    </source>
</evidence>
<dbReference type="PANTHER" id="PTHR30629:SF2">
    <property type="entry name" value="PROPHAGE INTEGRASE INTS-RELATED"/>
    <property type="match status" value="1"/>
</dbReference>
<keyword evidence="2" id="KW-0229">DNA integration</keyword>
<protein>
    <recommendedName>
        <fullName evidence="5">Tyr recombinase domain-containing protein</fullName>
    </recommendedName>
</protein>
<dbReference type="Pfam" id="PF00589">
    <property type="entry name" value="Phage_integrase"/>
    <property type="match status" value="1"/>
</dbReference>
<dbReference type="Gene3D" id="3.30.160.390">
    <property type="entry name" value="Integrase, DNA-binding domain"/>
    <property type="match status" value="1"/>
</dbReference>
<name>A0A2T7URE8_9RHOB</name>
<dbReference type="GO" id="GO:0003677">
    <property type="term" value="F:DNA binding"/>
    <property type="evidence" value="ECO:0007669"/>
    <property type="project" value="UniProtKB-KW"/>
</dbReference>
<dbReference type="GO" id="GO:0006310">
    <property type="term" value="P:DNA recombination"/>
    <property type="evidence" value="ECO:0007669"/>
    <property type="project" value="UniProtKB-KW"/>
</dbReference>
<dbReference type="Gene3D" id="1.10.150.130">
    <property type="match status" value="1"/>
</dbReference>
<proteinExistence type="inferred from homology"/>
<gene>
    <name evidence="6" type="ORF">DDE23_13050</name>
</gene>
<keyword evidence="7" id="KW-1185">Reference proteome</keyword>
<evidence type="ECO:0000256" key="4">
    <source>
        <dbReference type="ARBA" id="ARBA00023172"/>
    </source>
</evidence>
<dbReference type="InterPro" id="IPR002104">
    <property type="entry name" value="Integrase_catalytic"/>
</dbReference>
<comment type="caution">
    <text evidence="6">The sequence shown here is derived from an EMBL/GenBank/DDBJ whole genome shotgun (WGS) entry which is preliminary data.</text>
</comment>
<dbReference type="Pfam" id="PF22022">
    <property type="entry name" value="Phage_int_M"/>
    <property type="match status" value="1"/>
</dbReference>
<comment type="similarity">
    <text evidence="1">Belongs to the 'phage' integrase family.</text>
</comment>
<feature type="domain" description="Tyr recombinase" evidence="5">
    <location>
        <begin position="205"/>
        <end position="386"/>
    </location>
</feature>
<dbReference type="Gene3D" id="1.10.443.10">
    <property type="entry name" value="Intergrase catalytic core"/>
    <property type="match status" value="1"/>
</dbReference>
<keyword evidence="3" id="KW-0238">DNA-binding</keyword>
<dbReference type="PROSITE" id="PS51898">
    <property type="entry name" value="TYR_RECOMBINASE"/>
    <property type="match status" value="1"/>
</dbReference>
<accession>A0A2T7URE8</accession>
<dbReference type="Proteomes" id="UP000244810">
    <property type="component" value="Unassembled WGS sequence"/>
</dbReference>
<evidence type="ECO:0000313" key="7">
    <source>
        <dbReference type="Proteomes" id="UP000244810"/>
    </source>
</evidence>
<evidence type="ECO:0000256" key="1">
    <source>
        <dbReference type="ARBA" id="ARBA00008857"/>
    </source>
</evidence>
<dbReference type="InterPro" id="IPR011010">
    <property type="entry name" value="DNA_brk_join_enz"/>
</dbReference>
<dbReference type="AlphaFoldDB" id="A0A2T7URE8"/>
<organism evidence="6 7">
    <name type="scientific">Pararhodobacter aggregans</name>
    <dbReference type="NCBI Taxonomy" id="404875"/>
    <lineage>
        <taxon>Bacteria</taxon>
        <taxon>Pseudomonadati</taxon>
        <taxon>Pseudomonadota</taxon>
        <taxon>Alphaproteobacteria</taxon>
        <taxon>Rhodobacterales</taxon>
        <taxon>Paracoccaceae</taxon>
        <taxon>Pararhodobacter</taxon>
    </lineage>
</organism>
<dbReference type="InterPro" id="IPR050808">
    <property type="entry name" value="Phage_Integrase"/>
</dbReference>
<reference evidence="6 7" key="1">
    <citation type="journal article" date="2011" name="Syst. Appl. Microbiol.">
        <title>Defluviimonas denitrificans gen. nov., sp. nov., and Pararhodobacter aggregans gen. nov., sp. nov., non-phototrophic Rhodobacteraceae from the biofilter of a marine aquaculture.</title>
        <authorList>
            <person name="Foesel B.U."/>
            <person name="Drake H.L."/>
            <person name="Schramm A."/>
        </authorList>
    </citation>
    <scope>NUCLEOTIDE SEQUENCE [LARGE SCALE GENOMIC DNA]</scope>
    <source>
        <strain evidence="6 7">D1-19</strain>
    </source>
</reference>
<dbReference type="SUPFAM" id="SSF56349">
    <property type="entry name" value="DNA breaking-rejoining enzymes"/>
    <property type="match status" value="1"/>
</dbReference>
<dbReference type="InterPro" id="IPR010998">
    <property type="entry name" value="Integrase_recombinase_N"/>
</dbReference>
<dbReference type="EMBL" id="QDDR01000006">
    <property type="protein sequence ID" value="PVE47168.1"/>
    <property type="molecule type" value="Genomic_DNA"/>
</dbReference>
<evidence type="ECO:0000256" key="3">
    <source>
        <dbReference type="ARBA" id="ARBA00023125"/>
    </source>
</evidence>
<dbReference type="InterPro" id="IPR038488">
    <property type="entry name" value="Integrase_DNA-bd_sf"/>
</dbReference>
<evidence type="ECO:0000259" key="5">
    <source>
        <dbReference type="PROSITE" id="PS51898"/>
    </source>
</evidence>
<dbReference type="GO" id="GO:0015074">
    <property type="term" value="P:DNA integration"/>
    <property type="evidence" value="ECO:0007669"/>
    <property type="project" value="UniProtKB-KW"/>
</dbReference>
<dbReference type="InterPro" id="IPR053876">
    <property type="entry name" value="Phage_int_M"/>
</dbReference>